<dbReference type="Gene3D" id="1.10.3720.10">
    <property type="entry name" value="MetI-like"/>
    <property type="match status" value="1"/>
</dbReference>
<dbReference type="OrthoDB" id="9775069at2"/>
<feature type="domain" description="ABC transmembrane type-1" evidence="12">
    <location>
        <begin position="149"/>
        <end position="353"/>
    </location>
</feature>
<feature type="compositionally biased region" description="Pro residues" evidence="11">
    <location>
        <begin position="17"/>
        <end position="26"/>
    </location>
</feature>
<evidence type="ECO:0000256" key="1">
    <source>
        <dbReference type="ARBA" id="ARBA00003510"/>
    </source>
</evidence>
<dbReference type="PROSITE" id="PS50928">
    <property type="entry name" value="ABC_TM1"/>
    <property type="match status" value="1"/>
</dbReference>
<evidence type="ECO:0000256" key="4">
    <source>
        <dbReference type="ARBA" id="ARBA00022448"/>
    </source>
</evidence>
<feature type="transmembrane region" description="Helical" evidence="10">
    <location>
        <begin position="63"/>
        <end position="83"/>
    </location>
</feature>
<dbReference type="InterPro" id="IPR005672">
    <property type="entry name" value="Phosphate_PstA"/>
</dbReference>
<dbReference type="NCBIfam" id="TIGR00974">
    <property type="entry name" value="3a0107s02c"/>
    <property type="match status" value="1"/>
</dbReference>
<dbReference type="InterPro" id="IPR051408">
    <property type="entry name" value="Phosphate_transprt_permease"/>
</dbReference>
<dbReference type="Pfam" id="PF00528">
    <property type="entry name" value="BPD_transp_1"/>
    <property type="match status" value="1"/>
</dbReference>
<dbReference type="PANTHER" id="PTHR42922">
    <property type="entry name" value="PHOSPHATE TRANSPORT SYSTEM PERMEASE PROTEIN PSTA"/>
    <property type="match status" value="1"/>
</dbReference>
<name>A0A1I2GU16_9MICO</name>
<evidence type="ECO:0000256" key="8">
    <source>
        <dbReference type="ARBA" id="ARBA00022989"/>
    </source>
</evidence>
<feature type="transmembrane region" description="Helical" evidence="10">
    <location>
        <begin position="219"/>
        <end position="236"/>
    </location>
</feature>
<feature type="transmembrane region" description="Helical" evidence="10">
    <location>
        <begin position="36"/>
        <end position="57"/>
    </location>
</feature>
<comment type="similarity">
    <text evidence="3 10">Belongs to the binding-protein-dependent transport system permease family. CysTW subfamily.</text>
</comment>
<evidence type="ECO:0000256" key="2">
    <source>
        <dbReference type="ARBA" id="ARBA00004651"/>
    </source>
</evidence>
<dbReference type="GO" id="GO:0005315">
    <property type="term" value="F:phosphate transmembrane transporter activity"/>
    <property type="evidence" value="ECO:0007669"/>
    <property type="project" value="InterPro"/>
</dbReference>
<dbReference type="SUPFAM" id="SSF161098">
    <property type="entry name" value="MetI-like"/>
    <property type="match status" value="1"/>
</dbReference>
<keyword evidence="8 10" id="KW-1133">Transmembrane helix</keyword>
<evidence type="ECO:0000313" key="13">
    <source>
        <dbReference type="EMBL" id="SFF20683.1"/>
    </source>
</evidence>
<reference evidence="14" key="1">
    <citation type="submission" date="2016-10" db="EMBL/GenBank/DDBJ databases">
        <authorList>
            <person name="Varghese N."/>
            <person name="Submissions S."/>
        </authorList>
    </citation>
    <scope>NUCLEOTIDE SEQUENCE [LARGE SCALE GENOMIC DNA]</scope>
    <source>
        <strain evidence="14">DSM 19083</strain>
    </source>
</reference>
<evidence type="ECO:0000313" key="14">
    <source>
        <dbReference type="Proteomes" id="UP000198520"/>
    </source>
</evidence>
<keyword evidence="14" id="KW-1185">Reference proteome</keyword>
<gene>
    <name evidence="13" type="ORF">SAMN04488035_1975</name>
</gene>
<evidence type="ECO:0000256" key="11">
    <source>
        <dbReference type="SAM" id="MobiDB-lite"/>
    </source>
</evidence>
<dbReference type="GO" id="GO:0005886">
    <property type="term" value="C:plasma membrane"/>
    <property type="evidence" value="ECO:0007669"/>
    <property type="project" value="UniProtKB-SubCell"/>
</dbReference>
<accession>A0A1I2GU16</accession>
<comment type="function">
    <text evidence="1">Part of the binding-protein-dependent transport system for phosphate; probably responsible for the translocation of the substrate across the membrane.</text>
</comment>
<keyword evidence="9 10" id="KW-0472">Membrane</keyword>
<dbReference type="RefSeq" id="WP_093377991.1">
    <property type="nucleotide sequence ID" value="NZ_BNAN01000003.1"/>
</dbReference>
<evidence type="ECO:0000259" key="12">
    <source>
        <dbReference type="PROSITE" id="PS50928"/>
    </source>
</evidence>
<evidence type="ECO:0000256" key="9">
    <source>
        <dbReference type="ARBA" id="ARBA00023136"/>
    </source>
</evidence>
<keyword evidence="7 10" id="KW-0812">Transmembrane</keyword>
<feature type="transmembrane region" description="Helical" evidence="10">
    <location>
        <begin position="186"/>
        <end position="213"/>
    </location>
</feature>
<protein>
    <recommendedName>
        <fullName evidence="10">Phosphate transport system permease protein PstA</fullName>
    </recommendedName>
</protein>
<keyword evidence="4" id="KW-0813">Transport</keyword>
<evidence type="ECO:0000256" key="10">
    <source>
        <dbReference type="RuleBase" id="RU363043"/>
    </source>
</evidence>
<sequence length="367" mass="38303">MTTPTPLARAATSAPLEPEPQTPSPLAPRGGRLPRYVPYAVGAASLVFAYLLLLVVASPGIPSVVASAAALYAVAITIVSRVVEGHRWAVDRLATTLVTFAFAVALIPLVSLLWTVGSKGAALFSAEFLTTDMVGVFGDMTSGGVAHAIVGTLAVTATAALISVPIGLLTAIYLVEYGRGRVAKGITFLVDVMTGIPSIVAGLFAFALFTLIMGPAYRSGFMGAVALAVLMTPVVIRSVEEMLRLVPNELREAAYALGVPKWLTIVKVVLRTAVAGIVTGIMLAVARVIGETAPLLITVGILTRSSWNVLEGRMATLPVFAYNQYQQGGVGVDRAWAAALTLILIVMILNLAARMISRVFAPKGAAH</sequence>
<dbReference type="InterPro" id="IPR000515">
    <property type="entry name" value="MetI-like"/>
</dbReference>
<dbReference type="CDD" id="cd06261">
    <property type="entry name" value="TM_PBP2"/>
    <property type="match status" value="1"/>
</dbReference>
<organism evidence="13 14">
    <name type="scientific">Flavimobilis marinus</name>
    <dbReference type="NCBI Taxonomy" id="285351"/>
    <lineage>
        <taxon>Bacteria</taxon>
        <taxon>Bacillati</taxon>
        <taxon>Actinomycetota</taxon>
        <taxon>Actinomycetes</taxon>
        <taxon>Micrococcales</taxon>
        <taxon>Jonesiaceae</taxon>
        <taxon>Flavimobilis</taxon>
    </lineage>
</organism>
<evidence type="ECO:0000256" key="5">
    <source>
        <dbReference type="ARBA" id="ARBA00022475"/>
    </source>
</evidence>
<feature type="transmembrane region" description="Helical" evidence="10">
    <location>
        <begin position="335"/>
        <end position="353"/>
    </location>
</feature>
<feature type="transmembrane region" description="Helical" evidence="10">
    <location>
        <begin position="95"/>
        <end position="116"/>
    </location>
</feature>
<dbReference type="STRING" id="285351.SAMN04488035_1975"/>
<proteinExistence type="inferred from homology"/>
<evidence type="ECO:0000256" key="6">
    <source>
        <dbReference type="ARBA" id="ARBA00022592"/>
    </source>
</evidence>
<dbReference type="InterPro" id="IPR035906">
    <property type="entry name" value="MetI-like_sf"/>
</dbReference>
<dbReference type="AlphaFoldDB" id="A0A1I2GU16"/>
<dbReference type="PANTHER" id="PTHR42922:SF1">
    <property type="entry name" value="PHOSPHATE TRANSPORT SYSTEM PERMEASE PROTEIN PSTA"/>
    <property type="match status" value="1"/>
</dbReference>
<feature type="transmembrane region" description="Helical" evidence="10">
    <location>
        <begin position="268"/>
        <end position="289"/>
    </location>
</feature>
<dbReference type="GO" id="GO:0035435">
    <property type="term" value="P:phosphate ion transmembrane transport"/>
    <property type="evidence" value="ECO:0007669"/>
    <property type="project" value="InterPro"/>
</dbReference>
<keyword evidence="5 10" id="KW-1003">Cell membrane</keyword>
<dbReference type="Proteomes" id="UP000198520">
    <property type="component" value="Unassembled WGS sequence"/>
</dbReference>
<evidence type="ECO:0000256" key="3">
    <source>
        <dbReference type="ARBA" id="ARBA00007069"/>
    </source>
</evidence>
<feature type="transmembrane region" description="Helical" evidence="10">
    <location>
        <begin position="145"/>
        <end position="174"/>
    </location>
</feature>
<feature type="region of interest" description="Disordered" evidence="11">
    <location>
        <begin position="1"/>
        <end position="29"/>
    </location>
</feature>
<keyword evidence="6" id="KW-0592">Phosphate transport</keyword>
<dbReference type="EMBL" id="FONZ01000003">
    <property type="protein sequence ID" value="SFF20683.1"/>
    <property type="molecule type" value="Genomic_DNA"/>
</dbReference>
<comment type="subcellular location">
    <subcellularLocation>
        <location evidence="2 10">Cell membrane</location>
        <topology evidence="2 10">Multi-pass membrane protein</topology>
    </subcellularLocation>
</comment>
<evidence type="ECO:0000256" key="7">
    <source>
        <dbReference type="ARBA" id="ARBA00022692"/>
    </source>
</evidence>